<feature type="domain" description="DUF4185" evidence="1">
    <location>
        <begin position="57"/>
        <end position="364"/>
    </location>
</feature>
<sequence length="380" mass="41865">MPLFLLSLLTMISCRGINKIPYKDSLPVAAQNEIVPVNLKRIARVTGAALKKDNCPSPNNTAVRYNVGGTDLGIAWDMGKGIKGLFFGDTYGRDFVPGTGGPGNATGWRSNVLAFSTDENLQDGLSFSGMLPDKGQEAKEVIASRHDANCKGDRTMIPTAAIHAGNADFVHCMNINCWGAPGYWTTNYSALFKSADQGRTWSKCRVLFSPASKFGQAAFAKKDGWVYLFGTPPGRHGAIYLARVREQEMEIPERYEYWNGIKGWVSGGEEQARKVIDAPAGELSVTYNTKFRRWIATYLDVSKKAIVLRDAPQVTGPWSAPKIVVRSSEYPGLYGSFIYPVANNEAQLFFLMSIWNDYNVFLMRVDLKPASALPGRKSAF</sequence>
<reference evidence="2 3" key="1">
    <citation type="submission" date="2013-12" db="EMBL/GenBank/DDBJ databases">
        <authorList>
            <consortium name="DOE Joint Genome Institute"/>
            <person name="Eisen J."/>
            <person name="Huntemann M."/>
            <person name="Han J."/>
            <person name="Chen A."/>
            <person name="Kyrpides N."/>
            <person name="Mavromatis K."/>
            <person name="Markowitz V."/>
            <person name="Palaniappan K."/>
            <person name="Ivanova N."/>
            <person name="Schaumberg A."/>
            <person name="Pati A."/>
            <person name="Liolios K."/>
            <person name="Nordberg H.P."/>
            <person name="Cantor M.N."/>
            <person name="Hua S.X."/>
            <person name="Woyke T."/>
        </authorList>
    </citation>
    <scope>NUCLEOTIDE SEQUENCE [LARGE SCALE GENOMIC DNA]</scope>
    <source>
        <strain evidence="3">DSM 19437</strain>
    </source>
</reference>
<accession>W0ETF0</accession>
<dbReference type="Pfam" id="PF13810">
    <property type="entry name" value="DUF4185"/>
    <property type="match status" value="1"/>
</dbReference>
<name>W0ETF0_9BACT</name>
<dbReference type="InterPro" id="IPR036278">
    <property type="entry name" value="Sialidase_sf"/>
</dbReference>
<protein>
    <recommendedName>
        <fullName evidence="1">DUF4185 domain-containing protein</fullName>
    </recommendedName>
</protein>
<dbReference type="InterPro" id="IPR025442">
    <property type="entry name" value="DUF4185"/>
</dbReference>
<dbReference type="KEGG" id="nso:NIASO_00565"/>
<dbReference type="STRING" id="929713.NIASO_00565"/>
<evidence type="ECO:0000313" key="3">
    <source>
        <dbReference type="Proteomes" id="UP000003586"/>
    </source>
</evidence>
<organism evidence="2 3">
    <name type="scientific">Niabella soli DSM 19437</name>
    <dbReference type="NCBI Taxonomy" id="929713"/>
    <lineage>
        <taxon>Bacteria</taxon>
        <taxon>Pseudomonadati</taxon>
        <taxon>Bacteroidota</taxon>
        <taxon>Chitinophagia</taxon>
        <taxon>Chitinophagales</taxon>
        <taxon>Chitinophagaceae</taxon>
        <taxon>Niabella</taxon>
    </lineage>
</organism>
<dbReference type="eggNOG" id="COG4409">
    <property type="taxonomic scope" value="Bacteria"/>
</dbReference>
<evidence type="ECO:0000259" key="1">
    <source>
        <dbReference type="Pfam" id="PF13810"/>
    </source>
</evidence>
<proteinExistence type="predicted"/>
<keyword evidence="3" id="KW-1185">Reference proteome</keyword>
<dbReference type="SUPFAM" id="SSF50939">
    <property type="entry name" value="Sialidases"/>
    <property type="match status" value="1"/>
</dbReference>
<dbReference type="AlphaFoldDB" id="W0ETF0"/>
<dbReference type="EMBL" id="CP007035">
    <property type="protein sequence ID" value="AHF14095.1"/>
    <property type="molecule type" value="Genomic_DNA"/>
</dbReference>
<dbReference type="RefSeq" id="WP_008582249.1">
    <property type="nucleotide sequence ID" value="NZ_CP007035.1"/>
</dbReference>
<dbReference type="Proteomes" id="UP000003586">
    <property type="component" value="Chromosome"/>
</dbReference>
<evidence type="ECO:0000313" key="2">
    <source>
        <dbReference type="EMBL" id="AHF14095.1"/>
    </source>
</evidence>
<dbReference type="HOGENOM" id="CLU_027566_0_0_10"/>
<gene>
    <name evidence="2" type="ORF">NIASO_00565</name>
</gene>